<proteinExistence type="predicted"/>
<name>A0A9D2H0Q8_9FIRM</name>
<gene>
    <name evidence="1" type="ORF">H9797_03240</name>
</gene>
<evidence type="ECO:0000313" key="2">
    <source>
        <dbReference type="Proteomes" id="UP000824221"/>
    </source>
</evidence>
<reference evidence="1" key="2">
    <citation type="submission" date="2021-04" db="EMBL/GenBank/DDBJ databases">
        <authorList>
            <person name="Gilroy R."/>
        </authorList>
    </citation>
    <scope>NUCLEOTIDE SEQUENCE</scope>
    <source>
        <strain evidence="1">CHK156-179</strain>
    </source>
</reference>
<evidence type="ECO:0000313" key="1">
    <source>
        <dbReference type="EMBL" id="HJA02378.1"/>
    </source>
</evidence>
<sequence length="65" mass="7616">MAYLKIFSDRTHRKIGEMRLIDNQNIIFDTKGYKVGYCILTDAGEQYFDLKGKLVESIEELLIKE</sequence>
<dbReference type="Proteomes" id="UP000824221">
    <property type="component" value="Unassembled WGS sequence"/>
</dbReference>
<protein>
    <submittedName>
        <fullName evidence="1">Uncharacterized protein</fullName>
    </submittedName>
</protein>
<accession>A0A9D2H0Q8</accession>
<comment type="caution">
    <text evidence="1">The sequence shown here is derived from an EMBL/GenBank/DDBJ whole genome shotgun (WGS) entry which is preliminary data.</text>
</comment>
<reference evidence="1" key="1">
    <citation type="journal article" date="2021" name="PeerJ">
        <title>Extensive microbial diversity within the chicken gut microbiome revealed by metagenomics and culture.</title>
        <authorList>
            <person name="Gilroy R."/>
            <person name="Ravi A."/>
            <person name="Getino M."/>
            <person name="Pursley I."/>
            <person name="Horton D.L."/>
            <person name="Alikhan N.F."/>
            <person name="Baker D."/>
            <person name="Gharbi K."/>
            <person name="Hall N."/>
            <person name="Watson M."/>
            <person name="Adriaenssens E.M."/>
            <person name="Foster-Nyarko E."/>
            <person name="Jarju S."/>
            <person name="Secka A."/>
            <person name="Antonio M."/>
            <person name="Oren A."/>
            <person name="Chaudhuri R.R."/>
            <person name="La Ragione R."/>
            <person name="Hildebrand F."/>
            <person name="Pallen M.J."/>
        </authorList>
    </citation>
    <scope>NUCLEOTIDE SEQUENCE</scope>
    <source>
        <strain evidence="1">CHK156-179</strain>
    </source>
</reference>
<dbReference type="AlphaFoldDB" id="A0A9D2H0Q8"/>
<dbReference type="EMBL" id="DXAJ01000047">
    <property type="protein sequence ID" value="HJA02378.1"/>
    <property type="molecule type" value="Genomic_DNA"/>
</dbReference>
<organism evidence="1 2">
    <name type="scientific">Candidatus Gallimonas gallistercoris</name>
    <dbReference type="NCBI Taxonomy" id="2838602"/>
    <lineage>
        <taxon>Bacteria</taxon>
        <taxon>Bacillati</taxon>
        <taxon>Bacillota</taxon>
        <taxon>Clostridia</taxon>
        <taxon>Candidatus Gallimonas</taxon>
    </lineage>
</organism>